<dbReference type="EMBL" id="JBHRTP010000072">
    <property type="protein sequence ID" value="MFC3110256.1"/>
    <property type="molecule type" value="Genomic_DNA"/>
</dbReference>
<protein>
    <submittedName>
        <fullName evidence="2">Peptidase</fullName>
    </submittedName>
</protein>
<reference evidence="3" key="1">
    <citation type="journal article" date="2019" name="Int. J. Syst. Evol. Microbiol.">
        <title>The Global Catalogue of Microorganisms (GCM) 10K type strain sequencing project: providing services to taxonomists for standard genome sequencing and annotation.</title>
        <authorList>
            <consortium name="The Broad Institute Genomics Platform"/>
            <consortium name="The Broad Institute Genome Sequencing Center for Infectious Disease"/>
            <person name="Wu L."/>
            <person name="Ma J."/>
        </authorList>
    </citation>
    <scope>NUCLEOTIDE SEQUENCE [LARGE SCALE GENOMIC DNA]</scope>
    <source>
        <strain evidence="3">KCTC 42986</strain>
    </source>
</reference>
<organism evidence="2 3">
    <name type="scientific">Undibacterium arcticum</name>
    <dbReference type="NCBI Taxonomy" id="1762892"/>
    <lineage>
        <taxon>Bacteria</taxon>
        <taxon>Pseudomonadati</taxon>
        <taxon>Pseudomonadota</taxon>
        <taxon>Betaproteobacteria</taxon>
        <taxon>Burkholderiales</taxon>
        <taxon>Oxalobacteraceae</taxon>
        <taxon>Undibacterium</taxon>
    </lineage>
</organism>
<dbReference type="Gene3D" id="3.60.20.10">
    <property type="entry name" value="Glutamine Phosphoribosylpyrophosphate, subunit 1, domain 1"/>
    <property type="match status" value="1"/>
</dbReference>
<evidence type="ECO:0000313" key="2">
    <source>
        <dbReference type="EMBL" id="MFC3110256.1"/>
    </source>
</evidence>
<comment type="caution">
    <text evidence="2">The sequence shown here is derived from an EMBL/GenBank/DDBJ whole genome shotgun (WGS) entry which is preliminary data.</text>
</comment>
<proteinExistence type="predicted"/>
<keyword evidence="3" id="KW-1185">Reference proteome</keyword>
<evidence type="ECO:0000256" key="1">
    <source>
        <dbReference type="SAM" id="MobiDB-lite"/>
    </source>
</evidence>
<evidence type="ECO:0000313" key="3">
    <source>
        <dbReference type="Proteomes" id="UP001595530"/>
    </source>
</evidence>
<name>A0ABV7F7M2_9BURK</name>
<sequence length="306" mass="34061">MTYCVAMCLDAGMVFLSDSRTNAGVDQVSSFRKMSVFENPGDRMMVLLTAGNLSISQSIRQIIAEPTRDDGRSIWSAGSMFEAAQILGDAIRTVHDRDAKALGDFGIDFNVSMIFGGQIKGERCRLFKMYSAGNFIESHNENTYFQIGESKYGKPIIDRIVTPATRLDDAAKCALVSMDSTLRSNISVGLPLDLLLYETNSLALNRFVTIDDKNQYFQMIRNTWGDQLRRVFDSIDNPIWNASPETTTNVLSSLKHRSMPVFLPVPPHLATGERPELQTLAQDRPAENPETAARRDNPHSANPESQ</sequence>
<dbReference type="RefSeq" id="WP_390326780.1">
    <property type="nucleotide sequence ID" value="NZ_JBHRTP010000072.1"/>
</dbReference>
<feature type="region of interest" description="Disordered" evidence="1">
    <location>
        <begin position="269"/>
        <end position="306"/>
    </location>
</feature>
<dbReference type="InterPro" id="IPR029055">
    <property type="entry name" value="Ntn_hydrolases_N"/>
</dbReference>
<feature type="compositionally biased region" description="Basic and acidic residues" evidence="1">
    <location>
        <begin position="284"/>
        <end position="298"/>
    </location>
</feature>
<gene>
    <name evidence="2" type="ORF">ACFOFO_20210</name>
</gene>
<dbReference type="Proteomes" id="UP001595530">
    <property type="component" value="Unassembled WGS sequence"/>
</dbReference>
<accession>A0ABV7F7M2</accession>
<dbReference type="SUPFAM" id="SSF56235">
    <property type="entry name" value="N-terminal nucleophile aminohydrolases (Ntn hydrolases)"/>
    <property type="match status" value="1"/>
</dbReference>